<dbReference type="GO" id="GO:0003777">
    <property type="term" value="F:microtubule motor activity"/>
    <property type="evidence" value="ECO:0007669"/>
    <property type="project" value="InterPro"/>
</dbReference>
<feature type="region of interest" description="Disordered" evidence="8">
    <location>
        <begin position="177"/>
        <end position="208"/>
    </location>
</feature>
<dbReference type="STRING" id="61395.A0A1Y1WFS3"/>
<evidence type="ECO:0000256" key="1">
    <source>
        <dbReference type="ARBA" id="ARBA00022701"/>
    </source>
</evidence>
<dbReference type="Pfam" id="PF00225">
    <property type="entry name" value="Kinesin"/>
    <property type="match status" value="1"/>
</dbReference>
<dbReference type="SUPFAM" id="SSF52540">
    <property type="entry name" value="P-loop containing nucleoside triphosphate hydrolases"/>
    <property type="match status" value="1"/>
</dbReference>
<dbReference type="InterPro" id="IPR036961">
    <property type="entry name" value="Kinesin_motor_dom_sf"/>
</dbReference>
<evidence type="ECO:0000313" key="11">
    <source>
        <dbReference type="Proteomes" id="UP000193922"/>
    </source>
</evidence>
<evidence type="ECO:0000256" key="6">
    <source>
        <dbReference type="PROSITE-ProRule" id="PRU00283"/>
    </source>
</evidence>
<keyword evidence="1 7" id="KW-0493">Microtubule</keyword>
<dbReference type="GeneID" id="63799764"/>
<feature type="binding site" evidence="6">
    <location>
        <begin position="313"/>
        <end position="320"/>
    </location>
    <ligand>
        <name>ATP</name>
        <dbReference type="ChEBI" id="CHEBI:30616"/>
    </ligand>
</feature>
<keyword evidence="11" id="KW-1185">Reference proteome</keyword>
<sequence>MLPRLGVTHRPELERFEQLIASLRRGADGYTAQGRGRTNTFNGDDSDNDRQMLAAAGSRTVRAPRTTSLYSQANGSSSGIPRTIGRQGLPPAGNAAIGGMRRRTTLTPGQGMFGRGDETPRAPRRVAGAAPATVGRVQTHASLTDILERSSSFAAGQRAGDSDEDLEHVVRQSGRGGLVNAYGIPTRPTTAGRRTSMIGRPRTARRESGAVSREQTVSNLHDKIRVCVRKRPLSSRERERGEKDVAVVRGRRGMSVMEPKVKVDMTRYIEESRFLFDEVFSETATNGDVYERTAKPLVEYVFGGGNATCFAYGQTGSGKTYTMLDVQDGLYIRAAEDLFALLARPEHGHLQAFVTFYEIYLVDLYDLLNDRKKLFAREDAKQNVVVQNVREVLVQSPEDLMSVFEYGNGCRSTGSTGANADSSRSHAILQISLKDVSGRRPVMHGKLSFIDLAGNERGSDRGDRVDKRTLKEGSEINKSLLALKECIRALDLNKAHQPFRGSKLTQVLKDSFIGNSRACMVATISPNSANCDNTLNTLRYADRVKAMKGASSSAATADVDSPINETIPEGDYYGADPDGYEDDSAERAEEWNMQDDDGDDDEFMQTDSVEGSIERMDCAPRESFGDVGAMSEDAPSILDEQPAFAEDVRMAPRAYGSPAAKGYVATRLPKSPVAARSKGSRLSSILARTRSTAPPEEPPRSAYARVRPPPSPAIEEHRPRNGQVVSPVYSSSATGGVGSSSAGHSPPPSSSDGQAAFAGLRLADVDAFVKHHRAEIRATTEACKEETTLISAYTALSYAQLAQNARGEAAQVRAMSWQQSLSDKYHLDVASGRVTRLQDAVVFDTVEDAKMHEAMEYLEHLDEVLERKQQSVVNLRNEIRNIVWSRER</sequence>
<dbReference type="AlphaFoldDB" id="A0A1Y1WFS3"/>
<protein>
    <recommendedName>
        <fullName evidence="7">Kinesin-like protein</fullName>
    </recommendedName>
</protein>
<dbReference type="OrthoDB" id="3176171at2759"/>
<dbReference type="EMBL" id="MCFD01000003">
    <property type="protein sequence ID" value="ORX72332.1"/>
    <property type="molecule type" value="Genomic_DNA"/>
</dbReference>
<dbReference type="PANTHER" id="PTHR47971">
    <property type="entry name" value="KINESIN-RELATED PROTEIN 6"/>
    <property type="match status" value="1"/>
</dbReference>
<dbReference type="Gene3D" id="3.40.850.10">
    <property type="entry name" value="Kinesin motor domain"/>
    <property type="match status" value="1"/>
</dbReference>
<evidence type="ECO:0000256" key="4">
    <source>
        <dbReference type="ARBA" id="ARBA00023175"/>
    </source>
</evidence>
<dbReference type="Proteomes" id="UP000193922">
    <property type="component" value="Unassembled WGS sequence"/>
</dbReference>
<dbReference type="SMART" id="SM00129">
    <property type="entry name" value="KISc"/>
    <property type="match status" value="1"/>
</dbReference>
<dbReference type="FunFam" id="3.40.850.10:FF:000012">
    <property type="entry name" value="Kinesin-like protein"/>
    <property type="match status" value="1"/>
</dbReference>
<dbReference type="InterPro" id="IPR019821">
    <property type="entry name" value="Kinesin_motor_CS"/>
</dbReference>
<dbReference type="InterPro" id="IPR027640">
    <property type="entry name" value="Kinesin-like_fam"/>
</dbReference>
<dbReference type="GO" id="GO:0005874">
    <property type="term" value="C:microtubule"/>
    <property type="evidence" value="ECO:0007669"/>
    <property type="project" value="UniProtKB-KW"/>
</dbReference>
<dbReference type="InterPro" id="IPR001752">
    <property type="entry name" value="Kinesin_motor_dom"/>
</dbReference>
<dbReference type="PROSITE" id="PS50067">
    <property type="entry name" value="KINESIN_MOTOR_2"/>
    <property type="match status" value="1"/>
</dbReference>
<comment type="caution">
    <text evidence="10">The sequence shown here is derived from an EMBL/GenBank/DDBJ whole genome shotgun (WGS) entry which is preliminary data.</text>
</comment>
<dbReference type="GO" id="GO:0007019">
    <property type="term" value="P:microtubule depolymerization"/>
    <property type="evidence" value="ECO:0007669"/>
    <property type="project" value="TreeGrafter"/>
</dbReference>
<organism evidence="10 11">
    <name type="scientific">Linderina pennispora</name>
    <dbReference type="NCBI Taxonomy" id="61395"/>
    <lineage>
        <taxon>Eukaryota</taxon>
        <taxon>Fungi</taxon>
        <taxon>Fungi incertae sedis</taxon>
        <taxon>Zoopagomycota</taxon>
        <taxon>Kickxellomycotina</taxon>
        <taxon>Kickxellomycetes</taxon>
        <taxon>Kickxellales</taxon>
        <taxon>Kickxellaceae</taxon>
        <taxon>Linderina</taxon>
    </lineage>
</organism>
<feature type="region of interest" description="Disordered" evidence="8">
    <location>
        <begin position="69"/>
        <end position="133"/>
    </location>
</feature>
<dbReference type="GO" id="GO:0008017">
    <property type="term" value="F:microtubule binding"/>
    <property type="evidence" value="ECO:0007669"/>
    <property type="project" value="InterPro"/>
</dbReference>
<evidence type="ECO:0000313" key="10">
    <source>
        <dbReference type="EMBL" id="ORX72332.1"/>
    </source>
</evidence>
<proteinExistence type="inferred from homology"/>
<keyword evidence="4 6" id="KW-0505">Motor protein</keyword>
<dbReference type="GO" id="GO:0005524">
    <property type="term" value="F:ATP binding"/>
    <property type="evidence" value="ECO:0007669"/>
    <property type="project" value="UniProtKB-UniRule"/>
</dbReference>
<evidence type="ECO:0000256" key="8">
    <source>
        <dbReference type="SAM" id="MobiDB-lite"/>
    </source>
</evidence>
<dbReference type="InterPro" id="IPR027417">
    <property type="entry name" value="P-loop_NTPase"/>
</dbReference>
<dbReference type="RefSeq" id="XP_040745756.1">
    <property type="nucleotide sequence ID" value="XM_040883116.1"/>
</dbReference>
<keyword evidence="2 6" id="KW-0547">Nucleotide-binding</keyword>
<evidence type="ECO:0000259" key="9">
    <source>
        <dbReference type="PROSITE" id="PS50067"/>
    </source>
</evidence>
<feature type="region of interest" description="Disordered" evidence="8">
    <location>
        <begin position="556"/>
        <end position="582"/>
    </location>
</feature>
<dbReference type="CDD" id="cd01367">
    <property type="entry name" value="KISc_KIF2_like"/>
    <property type="match status" value="1"/>
</dbReference>
<feature type="compositionally biased region" description="Polar residues" evidence="8">
    <location>
        <begin position="69"/>
        <end position="80"/>
    </location>
</feature>
<keyword evidence="3 6" id="KW-0067">ATP-binding</keyword>
<name>A0A1Y1WFS3_9FUNG</name>
<comment type="similarity">
    <text evidence="5">Belongs to the TRAFAC class myosin-kinesin ATPase superfamily. Kinesin family. KIN-13 subfamily.</text>
</comment>
<dbReference type="PRINTS" id="PR00380">
    <property type="entry name" value="KINESINHEAVY"/>
</dbReference>
<feature type="compositionally biased region" description="Low complexity" evidence="8">
    <location>
        <begin position="730"/>
        <end position="744"/>
    </location>
</feature>
<gene>
    <name evidence="10" type="ORF">DL89DRAFT_112201</name>
</gene>
<evidence type="ECO:0000256" key="7">
    <source>
        <dbReference type="RuleBase" id="RU000394"/>
    </source>
</evidence>
<evidence type="ECO:0000256" key="3">
    <source>
        <dbReference type="ARBA" id="ARBA00022840"/>
    </source>
</evidence>
<reference evidence="10 11" key="1">
    <citation type="submission" date="2016-07" db="EMBL/GenBank/DDBJ databases">
        <title>Pervasive Adenine N6-methylation of Active Genes in Fungi.</title>
        <authorList>
            <consortium name="DOE Joint Genome Institute"/>
            <person name="Mondo S.J."/>
            <person name="Dannebaum R.O."/>
            <person name="Kuo R.C."/>
            <person name="Labutti K."/>
            <person name="Haridas S."/>
            <person name="Kuo A."/>
            <person name="Salamov A."/>
            <person name="Ahrendt S.R."/>
            <person name="Lipzen A."/>
            <person name="Sullivan W."/>
            <person name="Andreopoulos W.B."/>
            <person name="Clum A."/>
            <person name="Lindquist E."/>
            <person name="Daum C."/>
            <person name="Ramamoorthy G.K."/>
            <person name="Gryganskyi A."/>
            <person name="Culley D."/>
            <person name="Magnuson J.K."/>
            <person name="James T.Y."/>
            <person name="O'Malley M.A."/>
            <person name="Stajich J.E."/>
            <person name="Spatafora J.W."/>
            <person name="Visel A."/>
            <person name="Grigoriev I.V."/>
        </authorList>
    </citation>
    <scope>NUCLEOTIDE SEQUENCE [LARGE SCALE GENOMIC DNA]</scope>
    <source>
        <strain evidence="10 11">ATCC 12442</strain>
    </source>
</reference>
<evidence type="ECO:0000256" key="2">
    <source>
        <dbReference type="ARBA" id="ARBA00022741"/>
    </source>
</evidence>
<feature type="region of interest" description="Disordered" evidence="8">
    <location>
        <begin position="29"/>
        <end position="48"/>
    </location>
</feature>
<accession>A0A1Y1WFS3</accession>
<dbReference type="PROSITE" id="PS00411">
    <property type="entry name" value="KINESIN_MOTOR_1"/>
    <property type="match status" value="1"/>
</dbReference>
<dbReference type="GO" id="GO:0007018">
    <property type="term" value="P:microtubule-based movement"/>
    <property type="evidence" value="ECO:0007669"/>
    <property type="project" value="InterPro"/>
</dbReference>
<feature type="region of interest" description="Disordered" evidence="8">
    <location>
        <begin position="671"/>
        <end position="754"/>
    </location>
</feature>
<feature type="domain" description="Kinesin motor" evidence="9">
    <location>
        <begin position="223"/>
        <end position="547"/>
    </location>
</feature>
<evidence type="ECO:0000256" key="5">
    <source>
        <dbReference type="ARBA" id="ARBA00061030"/>
    </source>
</evidence>
<dbReference type="PANTHER" id="PTHR47971:SF20">
    <property type="entry name" value="KINESIN-LIKE PROTEIN KIF24"/>
    <property type="match status" value="1"/>
</dbReference>